<dbReference type="UniPathway" id="UPA00378"/>
<evidence type="ECO:0000313" key="1">
    <source>
        <dbReference type="EMBL" id="KAF4679508.1"/>
    </source>
</evidence>
<accession>A0A7J6N6I8</accession>
<sequence length="139" mass="15305">VEESFNVQAVHDFLYHGTDLQAYDHVEFPGVVPRTFLGSLVLAVASWPTVRLIDLTMGHLQNNRILSLDHGGDSGSSTTAVEECMPSVKQARPTSHHYTVHHGVLSSLVLLHQATSKFIRAHTEYVDAVVDVSQQHPQA</sequence>
<dbReference type="GO" id="GO:0016757">
    <property type="term" value="F:glycosyltransferase activity"/>
    <property type="evidence" value="ECO:0007669"/>
    <property type="project" value="UniProtKB-KW"/>
</dbReference>
<dbReference type="EMBL" id="JABANO010041269">
    <property type="protein sequence ID" value="KAF4679508.1"/>
    <property type="molecule type" value="Genomic_DNA"/>
</dbReference>
<feature type="non-terminal residue" evidence="1">
    <location>
        <position position="1"/>
    </location>
</feature>
<keyword evidence="1" id="KW-0808">Transferase</keyword>
<reference evidence="1 2" key="1">
    <citation type="submission" date="2020-04" db="EMBL/GenBank/DDBJ databases">
        <title>Perkinsus olseni comparative genomics.</title>
        <authorList>
            <person name="Bogema D.R."/>
        </authorList>
    </citation>
    <scope>NUCLEOTIDE SEQUENCE [LARGE SCALE GENOMIC DNA]</scope>
    <source>
        <strain evidence="1 2">ATCC PRA-207</strain>
    </source>
</reference>
<feature type="non-terminal residue" evidence="1">
    <location>
        <position position="139"/>
    </location>
</feature>
<dbReference type="AlphaFoldDB" id="A0A7J6N6I8"/>
<keyword evidence="1" id="KW-0328">Glycosyltransferase</keyword>
<proteinExistence type="predicted"/>
<dbReference type="Proteomes" id="UP000553632">
    <property type="component" value="Unassembled WGS sequence"/>
</dbReference>
<keyword evidence="2" id="KW-1185">Reference proteome</keyword>
<protein>
    <submittedName>
        <fullName evidence="1">Dolichyl-P-Man:Man(7)GlcNAc(2)-PP-dolichol alpha-1,6-mannosyltransferase</fullName>
    </submittedName>
</protein>
<evidence type="ECO:0000313" key="2">
    <source>
        <dbReference type="Proteomes" id="UP000553632"/>
    </source>
</evidence>
<organism evidence="1 2">
    <name type="scientific">Perkinsus olseni</name>
    <name type="common">Perkinsus atlanticus</name>
    <dbReference type="NCBI Taxonomy" id="32597"/>
    <lineage>
        <taxon>Eukaryota</taxon>
        <taxon>Sar</taxon>
        <taxon>Alveolata</taxon>
        <taxon>Perkinsozoa</taxon>
        <taxon>Perkinsea</taxon>
        <taxon>Perkinsida</taxon>
        <taxon>Perkinsidae</taxon>
        <taxon>Perkinsus</taxon>
    </lineage>
</organism>
<comment type="caution">
    <text evidence="1">The sequence shown here is derived from an EMBL/GenBank/DDBJ whole genome shotgun (WGS) entry which is preliminary data.</text>
</comment>
<gene>
    <name evidence="1" type="primary">ALG12_2</name>
    <name evidence="1" type="ORF">FOZ63_020129</name>
</gene>
<name>A0A7J6N6I8_PEROL</name>